<dbReference type="AlphaFoldDB" id="A0A0F8Z5S9"/>
<accession>A0A0F8Z5S9</accession>
<name>A0A0F8Z5S9_9ZZZZ</name>
<dbReference type="EMBL" id="LAZR01065498">
    <property type="protein sequence ID" value="KKK55426.1"/>
    <property type="molecule type" value="Genomic_DNA"/>
</dbReference>
<sequence>MTKIRKNKKPGKFKRMYLPEELCRNCKKPNENKNDIFCNTECEIEYTERKELERKRIEEHLRKLELENASD</sequence>
<evidence type="ECO:0000313" key="1">
    <source>
        <dbReference type="EMBL" id="KKK55426.1"/>
    </source>
</evidence>
<proteinExistence type="predicted"/>
<organism evidence="1">
    <name type="scientific">marine sediment metagenome</name>
    <dbReference type="NCBI Taxonomy" id="412755"/>
    <lineage>
        <taxon>unclassified sequences</taxon>
        <taxon>metagenomes</taxon>
        <taxon>ecological metagenomes</taxon>
    </lineage>
</organism>
<reference evidence="1" key="1">
    <citation type="journal article" date="2015" name="Nature">
        <title>Complex archaea that bridge the gap between prokaryotes and eukaryotes.</title>
        <authorList>
            <person name="Spang A."/>
            <person name="Saw J.H."/>
            <person name="Jorgensen S.L."/>
            <person name="Zaremba-Niedzwiedzka K."/>
            <person name="Martijn J."/>
            <person name="Lind A.E."/>
            <person name="van Eijk R."/>
            <person name="Schleper C."/>
            <person name="Guy L."/>
            <person name="Ettema T.J."/>
        </authorList>
    </citation>
    <scope>NUCLEOTIDE SEQUENCE</scope>
</reference>
<gene>
    <name evidence="1" type="ORF">LCGC14_3074680</name>
</gene>
<comment type="caution">
    <text evidence="1">The sequence shown here is derived from an EMBL/GenBank/DDBJ whole genome shotgun (WGS) entry which is preliminary data.</text>
</comment>
<protein>
    <submittedName>
        <fullName evidence="1">Uncharacterized protein</fullName>
    </submittedName>
</protein>